<dbReference type="InterPro" id="IPR007421">
    <property type="entry name" value="Schlafen_AlbA_2_dom"/>
</dbReference>
<feature type="domain" description="Schlafen AlbA-2" evidence="1">
    <location>
        <begin position="16"/>
        <end position="145"/>
    </location>
</feature>
<evidence type="ECO:0000313" key="2">
    <source>
        <dbReference type="EMBL" id="MFL0194851.1"/>
    </source>
</evidence>
<accession>A0ABW8SHN5</accession>
<dbReference type="EMBL" id="JBJHZX010000005">
    <property type="protein sequence ID" value="MFL0194851.1"/>
    <property type="molecule type" value="Genomic_DNA"/>
</dbReference>
<protein>
    <submittedName>
        <fullName evidence="2">Helix-turn-helix domain-containing protein</fullName>
    </submittedName>
</protein>
<gene>
    <name evidence="2" type="ORF">ACJDU8_04575</name>
</gene>
<dbReference type="RefSeq" id="WP_406790974.1">
    <property type="nucleotide sequence ID" value="NZ_JBJHZX010000005.1"/>
</dbReference>
<dbReference type="Gene3D" id="3.30.950.30">
    <property type="entry name" value="Schlafen, AAA domain"/>
    <property type="match status" value="1"/>
</dbReference>
<keyword evidence="3" id="KW-1185">Reference proteome</keyword>
<evidence type="ECO:0000259" key="1">
    <source>
        <dbReference type="Pfam" id="PF04326"/>
    </source>
</evidence>
<sequence>MLDKELLMNLIQSGYESDFLDFKAKQYNKDKYSDLIKDIMSMANAHYEGDKYIVIGIKYNPSGDKDVIGISDEQFVDVSVYQQIIMDNIEPEIKFDYIPFGYESKLIGIFKIYGQNNERPYMVKKQKQGLHIGQCYIRKGANNVNAVRNDFDIFYSLKERFELRFMQEVLSAEYPNEGCARISITMRNYTKLPIVIISGELIVFNCNGQQLTRHLVYGFDDKIIGADFKLNFTPMEEKFGELFVGFSSTDCSKLGLSEYGITDERFIFQLKLYDTNENEYRTIIEDGFVFAKGDFLWKVQLKAKKENDNNRKFSLKKMFSK</sequence>
<dbReference type="InterPro" id="IPR038461">
    <property type="entry name" value="Schlafen_AlbA_2_dom_sf"/>
</dbReference>
<proteinExistence type="predicted"/>
<organism evidence="2 3">
    <name type="scientific">Candidatus Clostridium eludens</name>
    <dbReference type="NCBI Taxonomy" id="3381663"/>
    <lineage>
        <taxon>Bacteria</taxon>
        <taxon>Bacillati</taxon>
        <taxon>Bacillota</taxon>
        <taxon>Clostridia</taxon>
        <taxon>Eubacteriales</taxon>
        <taxon>Clostridiaceae</taxon>
        <taxon>Clostridium</taxon>
    </lineage>
</organism>
<name>A0ABW8SHN5_9CLOT</name>
<evidence type="ECO:0000313" key="3">
    <source>
        <dbReference type="Proteomes" id="UP001623660"/>
    </source>
</evidence>
<comment type="caution">
    <text evidence="2">The sequence shown here is derived from an EMBL/GenBank/DDBJ whole genome shotgun (WGS) entry which is preliminary data.</text>
</comment>
<dbReference type="Pfam" id="PF04326">
    <property type="entry name" value="SLFN_AlbA_2"/>
    <property type="match status" value="1"/>
</dbReference>
<dbReference type="Proteomes" id="UP001623660">
    <property type="component" value="Unassembled WGS sequence"/>
</dbReference>
<reference evidence="2 3" key="1">
    <citation type="submission" date="2024-11" db="EMBL/GenBank/DDBJ databases">
        <authorList>
            <person name="Heng Y.C."/>
            <person name="Lim A.C.H."/>
            <person name="Lee J.K.Y."/>
            <person name="Kittelmann S."/>
        </authorList>
    </citation>
    <scope>NUCLEOTIDE SEQUENCE [LARGE SCALE GENOMIC DNA]</scope>
    <source>
        <strain evidence="2 3">WILCCON 0269</strain>
    </source>
</reference>